<organism evidence="2 3">
    <name type="scientific">Necator americanus</name>
    <name type="common">Human hookworm</name>
    <dbReference type="NCBI Taxonomy" id="51031"/>
    <lineage>
        <taxon>Eukaryota</taxon>
        <taxon>Metazoa</taxon>
        <taxon>Ecdysozoa</taxon>
        <taxon>Nematoda</taxon>
        <taxon>Chromadorea</taxon>
        <taxon>Rhabditida</taxon>
        <taxon>Rhabditina</taxon>
        <taxon>Rhabditomorpha</taxon>
        <taxon>Strongyloidea</taxon>
        <taxon>Ancylostomatidae</taxon>
        <taxon>Bunostominae</taxon>
        <taxon>Necator</taxon>
    </lineage>
</organism>
<evidence type="ECO:0000313" key="3">
    <source>
        <dbReference type="Proteomes" id="UP000053676"/>
    </source>
</evidence>
<keyword evidence="1" id="KW-0472">Membrane</keyword>
<proteinExistence type="predicted"/>
<dbReference type="OrthoDB" id="5836963at2759"/>
<evidence type="ECO:0000256" key="1">
    <source>
        <dbReference type="SAM" id="Phobius"/>
    </source>
</evidence>
<reference evidence="3" key="1">
    <citation type="journal article" date="2014" name="Nat. Genet.">
        <title>Genome of the human hookworm Necator americanus.</title>
        <authorList>
            <person name="Tang Y.T."/>
            <person name="Gao X."/>
            <person name="Rosa B.A."/>
            <person name="Abubucker S."/>
            <person name="Hallsworth-Pepin K."/>
            <person name="Martin J."/>
            <person name="Tyagi R."/>
            <person name="Heizer E."/>
            <person name="Zhang X."/>
            <person name="Bhonagiri-Palsikar V."/>
            <person name="Minx P."/>
            <person name="Warren W.C."/>
            <person name="Wang Q."/>
            <person name="Zhan B."/>
            <person name="Hotez P.J."/>
            <person name="Sternberg P.W."/>
            <person name="Dougall A."/>
            <person name="Gaze S.T."/>
            <person name="Mulvenna J."/>
            <person name="Sotillo J."/>
            <person name="Ranganathan S."/>
            <person name="Rabelo E.M."/>
            <person name="Wilson R.K."/>
            <person name="Felgner P.L."/>
            <person name="Bethony J."/>
            <person name="Hawdon J.M."/>
            <person name="Gasser R.B."/>
            <person name="Loukas A."/>
            <person name="Mitreva M."/>
        </authorList>
    </citation>
    <scope>NUCLEOTIDE SEQUENCE [LARGE SCALE GENOMIC DNA]</scope>
</reference>
<accession>W2SQ74</accession>
<dbReference type="EMBL" id="KI667337">
    <property type="protein sequence ID" value="ETN71673.1"/>
    <property type="molecule type" value="Genomic_DNA"/>
</dbReference>
<keyword evidence="1" id="KW-1133">Transmembrane helix</keyword>
<feature type="transmembrane region" description="Helical" evidence="1">
    <location>
        <begin position="56"/>
        <end position="85"/>
    </location>
</feature>
<dbReference type="KEGG" id="nai:NECAME_19232"/>
<dbReference type="AlphaFoldDB" id="W2SQ74"/>
<protein>
    <submittedName>
        <fullName evidence="2">Uncharacterized protein</fullName>
    </submittedName>
</protein>
<evidence type="ECO:0000313" key="2">
    <source>
        <dbReference type="EMBL" id="ETN71673.1"/>
    </source>
</evidence>
<dbReference type="Proteomes" id="UP000053676">
    <property type="component" value="Unassembled WGS sequence"/>
</dbReference>
<sequence length="92" mass="11057">MTYNFLCNTASLPGVHERLIFVTLDTVARDELRRAWPNIRQFHWPTPSLYMWSSFFFLHSFISSSFFLIVLTTLFIITCTFLLFFEFIKQEF</sequence>
<keyword evidence="3" id="KW-1185">Reference proteome</keyword>
<keyword evidence="1" id="KW-0812">Transmembrane</keyword>
<gene>
    <name evidence="2" type="ORF">NECAME_19232</name>
</gene>
<name>W2SQ74_NECAM</name>